<dbReference type="InterPro" id="IPR036390">
    <property type="entry name" value="WH_DNA-bd_sf"/>
</dbReference>
<evidence type="ECO:0000259" key="1">
    <source>
        <dbReference type="Pfam" id="PF09339"/>
    </source>
</evidence>
<name>A0A3E1YF40_9BACT</name>
<proteinExistence type="predicted"/>
<dbReference type="SUPFAM" id="SSF46785">
    <property type="entry name" value="Winged helix' DNA-binding domain"/>
    <property type="match status" value="1"/>
</dbReference>
<dbReference type="AlphaFoldDB" id="A0A3E1YF40"/>
<dbReference type="Proteomes" id="UP000260644">
    <property type="component" value="Unassembled WGS sequence"/>
</dbReference>
<protein>
    <recommendedName>
        <fullName evidence="1">HTH iclR-type domain-containing protein</fullName>
    </recommendedName>
</protein>
<accession>A0A3E1YF40</accession>
<comment type="caution">
    <text evidence="2">The sequence shown here is derived from an EMBL/GenBank/DDBJ whole genome shotgun (WGS) entry which is preliminary data.</text>
</comment>
<sequence>METLSKKAKGLTRSEIIDDTGLPNAGSTTRILNELEESGFIRKYF</sequence>
<dbReference type="GO" id="GO:0003677">
    <property type="term" value="F:DNA binding"/>
    <property type="evidence" value="ECO:0007669"/>
    <property type="project" value="InterPro"/>
</dbReference>
<keyword evidence="3" id="KW-1185">Reference proteome</keyword>
<dbReference type="EMBL" id="QPMM01000002">
    <property type="protein sequence ID" value="RFS25131.1"/>
    <property type="molecule type" value="Genomic_DNA"/>
</dbReference>
<evidence type="ECO:0000313" key="3">
    <source>
        <dbReference type="Proteomes" id="UP000260644"/>
    </source>
</evidence>
<gene>
    <name evidence="2" type="ORF">DVR12_05805</name>
</gene>
<dbReference type="InterPro" id="IPR005471">
    <property type="entry name" value="Tscrpt_reg_IclR_N"/>
</dbReference>
<dbReference type="InterPro" id="IPR036388">
    <property type="entry name" value="WH-like_DNA-bd_sf"/>
</dbReference>
<reference evidence="2 3" key="1">
    <citation type="submission" date="2018-07" db="EMBL/GenBank/DDBJ databases">
        <title>Chitinophaga K2CV101002-2 sp. nov., isolated from a monsoon evergreen broad-leaved forest soil.</title>
        <authorList>
            <person name="Lv Y."/>
        </authorList>
    </citation>
    <scope>NUCLEOTIDE SEQUENCE [LARGE SCALE GENOMIC DNA]</scope>
    <source>
        <strain evidence="2 3">GDMCC 1.1288</strain>
    </source>
</reference>
<feature type="domain" description="HTH iclR-type" evidence="1">
    <location>
        <begin position="1"/>
        <end position="43"/>
    </location>
</feature>
<evidence type="ECO:0000313" key="2">
    <source>
        <dbReference type="EMBL" id="RFS25131.1"/>
    </source>
</evidence>
<dbReference type="Gene3D" id="1.10.10.10">
    <property type="entry name" value="Winged helix-like DNA-binding domain superfamily/Winged helix DNA-binding domain"/>
    <property type="match status" value="1"/>
</dbReference>
<dbReference type="Pfam" id="PF09339">
    <property type="entry name" value="HTH_IclR"/>
    <property type="match status" value="1"/>
</dbReference>
<dbReference type="GO" id="GO:0006355">
    <property type="term" value="P:regulation of DNA-templated transcription"/>
    <property type="evidence" value="ECO:0007669"/>
    <property type="project" value="InterPro"/>
</dbReference>
<organism evidence="2 3">
    <name type="scientific">Chitinophaga silvatica</name>
    <dbReference type="NCBI Taxonomy" id="2282649"/>
    <lineage>
        <taxon>Bacteria</taxon>
        <taxon>Pseudomonadati</taxon>
        <taxon>Bacteroidota</taxon>
        <taxon>Chitinophagia</taxon>
        <taxon>Chitinophagales</taxon>
        <taxon>Chitinophagaceae</taxon>
        <taxon>Chitinophaga</taxon>
    </lineage>
</organism>